<keyword evidence="6 8" id="KW-1133">Transmembrane helix</keyword>
<comment type="caution">
    <text evidence="8">Lacks conserved residue(s) required for the propagation of feature annotation.</text>
</comment>
<feature type="domain" description="Casparian strip membrane protein" evidence="10">
    <location>
        <begin position="37"/>
        <end position="147"/>
    </location>
</feature>
<evidence type="ECO:0000256" key="5">
    <source>
        <dbReference type="ARBA" id="ARBA00022692"/>
    </source>
</evidence>
<evidence type="ECO:0000256" key="7">
    <source>
        <dbReference type="ARBA" id="ARBA00023136"/>
    </source>
</evidence>
<keyword evidence="7 8" id="KW-0472">Membrane</keyword>
<comment type="subcellular location">
    <subcellularLocation>
        <location evidence="1 8">Cell membrane</location>
        <topology evidence="1 8">Multi-pass membrane protein</topology>
    </subcellularLocation>
</comment>
<protein>
    <recommendedName>
        <fullName evidence="8">CASP-like protein</fullName>
    </recommendedName>
</protein>
<feature type="compositionally biased region" description="Low complexity" evidence="9">
    <location>
        <begin position="192"/>
        <end position="201"/>
    </location>
</feature>
<evidence type="ECO:0000259" key="10">
    <source>
        <dbReference type="Pfam" id="PF04535"/>
    </source>
</evidence>
<evidence type="ECO:0000256" key="2">
    <source>
        <dbReference type="ARBA" id="ARBA00007651"/>
    </source>
</evidence>
<reference evidence="11 12" key="1">
    <citation type="journal article" date="2023" name="Hortic Res">
        <title>Pangenome of water caltrop reveals structural variations and asymmetric subgenome divergence after allopolyploidization.</title>
        <authorList>
            <person name="Zhang X."/>
            <person name="Chen Y."/>
            <person name="Wang L."/>
            <person name="Yuan Y."/>
            <person name="Fang M."/>
            <person name="Shi L."/>
            <person name="Lu R."/>
            <person name="Comes H.P."/>
            <person name="Ma Y."/>
            <person name="Chen Y."/>
            <person name="Huang G."/>
            <person name="Zhou Y."/>
            <person name="Zheng Z."/>
            <person name="Qiu Y."/>
        </authorList>
    </citation>
    <scope>NUCLEOTIDE SEQUENCE [LARGE SCALE GENOMIC DNA]</scope>
    <source>
        <tissue evidence="11">Roots</tissue>
    </source>
</reference>
<name>A0AAN7KR17_9MYRT</name>
<sequence>MAGISPGYSSSQQLPIPSPFSFSGTPATAGWRSRPPIYLSTLVLRFVILVLSFVSALSLANPPKSKGQRTSSFNQSSHLTYCFIVSIVAFAYSAFQLFKGVCDISYRGILISDKFSDYSSFILDQMVAYLLISSSSVGIEAIRQAETSSPLWKAAIISQAFPQQNRNQLSQFQPAFAFSLQQTLQAPHIRRPQSPSSQASRVDQHNEHNAQSQLANPN</sequence>
<evidence type="ECO:0000313" key="11">
    <source>
        <dbReference type="EMBL" id="KAK4771405.1"/>
    </source>
</evidence>
<evidence type="ECO:0000256" key="6">
    <source>
        <dbReference type="ARBA" id="ARBA00022989"/>
    </source>
</evidence>
<organism evidence="11 12">
    <name type="scientific">Trapa incisa</name>
    <dbReference type="NCBI Taxonomy" id="236973"/>
    <lineage>
        <taxon>Eukaryota</taxon>
        <taxon>Viridiplantae</taxon>
        <taxon>Streptophyta</taxon>
        <taxon>Embryophyta</taxon>
        <taxon>Tracheophyta</taxon>
        <taxon>Spermatophyta</taxon>
        <taxon>Magnoliopsida</taxon>
        <taxon>eudicotyledons</taxon>
        <taxon>Gunneridae</taxon>
        <taxon>Pentapetalae</taxon>
        <taxon>rosids</taxon>
        <taxon>malvids</taxon>
        <taxon>Myrtales</taxon>
        <taxon>Lythraceae</taxon>
        <taxon>Trapa</taxon>
    </lineage>
</organism>
<comment type="similarity">
    <text evidence="2 8">Belongs to the Casparian strip membrane proteins (CASP) family.</text>
</comment>
<comment type="subunit">
    <text evidence="3 8">Homodimer and heterodimers.</text>
</comment>
<evidence type="ECO:0000256" key="9">
    <source>
        <dbReference type="SAM" id="MobiDB-lite"/>
    </source>
</evidence>
<dbReference type="GO" id="GO:0005886">
    <property type="term" value="C:plasma membrane"/>
    <property type="evidence" value="ECO:0007669"/>
    <property type="project" value="UniProtKB-SubCell"/>
</dbReference>
<dbReference type="PANTHER" id="PTHR33573:SF15">
    <property type="entry name" value="CASP-LIKE PROTEIN 4A4"/>
    <property type="match status" value="1"/>
</dbReference>
<evidence type="ECO:0000256" key="4">
    <source>
        <dbReference type="ARBA" id="ARBA00022475"/>
    </source>
</evidence>
<comment type="caution">
    <text evidence="11">The sequence shown here is derived from an EMBL/GenBank/DDBJ whole genome shotgun (WGS) entry which is preliminary data.</text>
</comment>
<dbReference type="EMBL" id="JAXIOK010000005">
    <property type="protein sequence ID" value="KAK4771405.1"/>
    <property type="molecule type" value="Genomic_DNA"/>
</dbReference>
<dbReference type="InterPro" id="IPR006702">
    <property type="entry name" value="CASP_dom"/>
</dbReference>
<keyword evidence="5 8" id="KW-0812">Transmembrane</keyword>
<dbReference type="PANTHER" id="PTHR33573">
    <property type="entry name" value="CASP-LIKE PROTEIN 4A4"/>
    <property type="match status" value="1"/>
</dbReference>
<dbReference type="AlphaFoldDB" id="A0AAN7KR17"/>
<evidence type="ECO:0000313" key="12">
    <source>
        <dbReference type="Proteomes" id="UP001345219"/>
    </source>
</evidence>
<dbReference type="Proteomes" id="UP001345219">
    <property type="component" value="Chromosome 24"/>
</dbReference>
<keyword evidence="12" id="KW-1185">Reference proteome</keyword>
<accession>A0AAN7KR17</accession>
<keyword evidence="4 8" id="KW-1003">Cell membrane</keyword>
<feature type="transmembrane region" description="Helical" evidence="8">
    <location>
        <begin position="37"/>
        <end position="59"/>
    </location>
</feature>
<feature type="region of interest" description="Disordered" evidence="9">
    <location>
        <begin position="189"/>
        <end position="218"/>
    </location>
</feature>
<evidence type="ECO:0000256" key="3">
    <source>
        <dbReference type="ARBA" id="ARBA00011489"/>
    </source>
</evidence>
<evidence type="ECO:0000256" key="1">
    <source>
        <dbReference type="ARBA" id="ARBA00004651"/>
    </source>
</evidence>
<evidence type="ECO:0000256" key="8">
    <source>
        <dbReference type="RuleBase" id="RU361233"/>
    </source>
</evidence>
<feature type="compositionally biased region" description="Polar residues" evidence="9">
    <location>
        <begin position="209"/>
        <end position="218"/>
    </location>
</feature>
<proteinExistence type="inferred from homology"/>
<feature type="transmembrane region" description="Helical" evidence="8">
    <location>
        <begin position="79"/>
        <end position="98"/>
    </location>
</feature>
<dbReference type="Pfam" id="PF04535">
    <property type="entry name" value="CASP_dom"/>
    <property type="match status" value="1"/>
</dbReference>
<gene>
    <name evidence="11" type="ORF">SAY87_031937</name>
</gene>